<feature type="transmembrane region" description="Helical" evidence="14">
    <location>
        <begin position="39"/>
        <end position="65"/>
    </location>
</feature>
<name>A0A7E4WBM7_PANRE</name>
<dbReference type="GO" id="GO:0005886">
    <property type="term" value="C:plasma membrane"/>
    <property type="evidence" value="ECO:0007669"/>
    <property type="project" value="TreeGrafter"/>
</dbReference>
<dbReference type="Proteomes" id="UP000492821">
    <property type="component" value="Unassembled WGS sequence"/>
</dbReference>
<organism evidence="15 16">
    <name type="scientific">Panagrellus redivivus</name>
    <name type="common">Microworm</name>
    <dbReference type="NCBI Taxonomy" id="6233"/>
    <lineage>
        <taxon>Eukaryota</taxon>
        <taxon>Metazoa</taxon>
        <taxon>Ecdysozoa</taxon>
        <taxon>Nematoda</taxon>
        <taxon>Chromadorea</taxon>
        <taxon>Rhabditida</taxon>
        <taxon>Tylenchina</taxon>
        <taxon>Panagrolaimomorpha</taxon>
        <taxon>Panagrolaimoidea</taxon>
        <taxon>Panagrolaimidae</taxon>
        <taxon>Panagrellus</taxon>
    </lineage>
</organism>
<keyword evidence="11 13" id="KW-0739">Sodium transport</keyword>
<keyword evidence="15" id="KW-1185">Reference proteome</keyword>
<dbReference type="Gene3D" id="1.10.287.770">
    <property type="entry name" value="YojJ-like"/>
    <property type="match status" value="1"/>
</dbReference>
<evidence type="ECO:0000256" key="6">
    <source>
        <dbReference type="ARBA" id="ARBA00022989"/>
    </source>
</evidence>
<dbReference type="FunFam" id="1.10.287.770:FF:000001">
    <property type="entry name" value="Acid-sensing ion channel subunit 1"/>
    <property type="match status" value="1"/>
</dbReference>
<evidence type="ECO:0000256" key="11">
    <source>
        <dbReference type="ARBA" id="ARBA00023201"/>
    </source>
</evidence>
<accession>A0A7E4WBM7</accession>
<keyword evidence="9 14" id="KW-0472">Membrane</keyword>
<dbReference type="PRINTS" id="PR01078">
    <property type="entry name" value="AMINACHANNEL"/>
</dbReference>
<dbReference type="Gene3D" id="2.60.470.10">
    <property type="entry name" value="Acid-sensing ion channels like domains"/>
    <property type="match status" value="1"/>
</dbReference>
<keyword evidence="3 13" id="KW-0813">Transport</keyword>
<evidence type="ECO:0000256" key="5">
    <source>
        <dbReference type="ARBA" id="ARBA00022692"/>
    </source>
</evidence>
<evidence type="ECO:0000256" key="2">
    <source>
        <dbReference type="ARBA" id="ARBA00007193"/>
    </source>
</evidence>
<protein>
    <submittedName>
        <fullName evidence="16">Acid-sensing ion channel 1-like</fullName>
    </submittedName>
</protein>
<evidence type="ECO:0000256" key="10">
    <source>
        <dbReference type="ARBA" id="ARBA00023180"/>
    </source>
</evidence>
<evidence type="ECO:0000256" key="3">
    <source>
        <dbReference type="ARBA" id="ARBA00022448"/>
    </source>
</evidence>
<keyword evidence="12 13" id="KW-0407">Ion channel</keyword>
<keyword evidence="10" id="KW-0325">Glycoprotein</keyword>
<evidence type="ECO:0000256" key="4">
    <source>
        <dbReference type="ARBA" id="ARBA00022461"/>
    </source>
</evidence>
<evidence type="ECO:0000256" key="8">
    <source>
        <dbReference type="ARBA" id="ARBA00023065"/>
    </source>
</evidence>
<comment type="subcellular location">
    <subcellularLocation>
        <location evidence="1">Membrane</location>
        <topology evidence="1">Multi-pass membrane protein</topology>
    </subcellularLocation>
</comment>
<evidence type="ECO:0000313" key="15">
    <source>
        <dbReference type="Proteomes" id="UP000492821"/>
    </source>
</evidence>
<dbReference type="Pfam" id="PF00858">
    <property type="entry name" value="ASC"/>
    <property type="match status" value="1"/>
</dbReference>
<reference evidence="15" key="1">
    <citation type="journal article" date="2013" name="Genetics">
        <title>The draft genome and transcriptome of Panagrellus redivivus are shaped by the harsh demands of a free-living lifestyle.</title>
        <authorList>
            <person name="Srinivasan J."/>
            <person name="Dillman A.R."/>
            <person name="Macchietto M.G."/>
            <person name="Heikkinen L."/>
            <person name="Lakso M."/>
            <person name="Fracchia K.M."/>
            <person name="Antoshechkin I."/>
            <person name="Mortazavi A."/>
            <person name="Wong G."/>
            <person name="Sternberg P.W."/>
        </authorList>
    </citation>
    <scope>NUCLEOTIDE SEQUENCE [LARGE SCALE GENOMIC DNA]</scope>
    <source>
        <strain evidence="15">MT8872</strain>
    </source>
</reference>
<dbReference type="WBParaSite" id="Pan_g9261.t1">
    <property type="protein sequence ID" value="Pan_g9261.t1"/>
    <property type="gene ID" value="Pan_g9261"/>
</dbReference>
<evidence type="ECO:0000256" key="1">
    <source>
        <dbReference type="ARBA" id="ARBA00004141"/>
    </source>
</evidence>
<dbReference type="GO" id="GO:0015280">
    <property type="term" value="F:ligand-gated sodium channel activity"/>
    <property type="evidence" value="ECO:0007669"/>
    <property type="project" value="TreeGrafter"/>
</dbReference>
<keyword evidence="4 13" id="KW-0894">Sodium channel</keyword>
<evidence type="ECO:0000256" key="7">
    <source>
        <dbReference type="ARBA" id="ARBA00023053"/>
    </source>
</evidence>
<dbReference type="AlphaFoldDB" id="A0A7E4WBM7"/>
<sequence length="483" mass="53814">MSASTVRNRRSGVAKDHIHAFPEWTSTHGISQIGRSRHWYCLGFWGIVTFVAFALLVWQIVILIIKYYRYDVSVNIELKFEQRTFPAVTVCDLNPYHMSVVKNYPKVVRLMNTYDYAVNKIACTQDTTCTINYNATLDGYLNLYGLGDMNDTTALQTEVLKLLTLEMAAYDKESASVTFDDFIQGCSFNTEDCGINDWTIFMDPVMGRCFMFNGDGNYSSNRAGPIYGLRLALKTNVSEFMPFHDTAGMRVLVHDQAEYPFPDVFGYLVAVGASTDLGISYTAITRLGLPYSNCTDKKPSGYLYELDYSTEGCQRSRYQSSIITSCNCYNPTYPTLNSSEVPVCTVDENFSCWVNENNSTLSDNSCTQPCNEGVYTVTVSSAKWPSGAVSAVGKCADGDYYNTTCLEVFKNNGAFLEVFYAKLNYESMSESAAYTLTSLLSDFGGQIGLWLGMSVVSVIEFCVLIFQLVSTGISSRFGKATTF</sequence>
<proteinExistence type="inferred from homology"/>
<dbReference type="PANTHER" id="PTHR11690:SF248">
    <property type="entry name" value="PICKPOCKET 17, ISOFORM A"/>
    <property type="match status" value="1"/>
</dbReference>
<evidence type="ECO:0000313" key="16">
    <source>
        <dbReference type="WBParaSite" id="Pan_g9261.t1"/>
    </source>
</evidence>
<evidence type="ECO:0000256" key="14">
    <source>
        <dbReference type="SAM" id="Phobius"/>
    </source>
</evidence>
<dbReference type="PANTHER" id="PTHR11690">
    <property type="entry name" value="AMILORIDE-SENSITIVE SODIUM CHANNEL-RELATED"/>
    <property type="match status" value="1"/>
</dbReference>
<keyword evidence="7" id="KW-0915">Sodium</keyword>
<keyword evidence="8 13" id="KW-0406">Ion transport</keyword>
<comment type="similarity">
    <text evidence="2 13">Belongs to the amiloride-sensitive sodium channel (TC 1.A.6) family.</text>
</comment>
<evidence type="ECO:0000256" key="12">
    <source>
        <dbReference type="ARBA" id="ARBA00023303"/>
    </source>
</evidence>
<feature type="transmembrane region" description="Helical" evidence="14">
    <location>
        <begin position="447"/>
        <end position="469"/>
    </location>
</feature>
<dbReference type="InterPro" id="IPR001873">
    <property type="entry name" value="ENaC"/>
</dbReference>
<keyword evidence="5 13" id="KW-0812">Transmembrane</keyword>
<keyword evidence="6 14" id="KW-1133">Transmembrane helix</keyword>
<evidence type="ECO:0000256" key="13">
    <source>
        <dbReference type="RuleBase" id="RU000679"/>
    </source>
</evidence>
<reference evidence="16" key="2">
    <citation type="submission" date="2020-10" db="UniProtKB">
        <authorList>
            <consortium name="WormBaseParasite"/>
        </authorList>
    </citation>
    <scope>IDENTIFICATION</scope>
</reference>
<evidence type="ECO:0000256" key="9">
    <source>
        <dbReference type="ARBA" id="ARBA00023136"/>
    </source>
</evidence>